<dbReference type="STRING" id="1802280.A3B37_02415"/>
<dbReference type="HAMAP" id="MF_01398">
    <property type="entry name" value="ATP_synth_b_bprime"/>
    <property type="match status" value="1"/>
</dbReference>
<accession>A0A1G2LCN2</accession>
<dbReference type="GO" id="GO:0046961">
    <property type="term" value="F:proton-transporting ATPase activity, rotational mechanism"/>
    <property type="evidence" value="ECO:0007669"/>
    <property type="project" value="TreeGrafter"/>
</dbReference>
<evidence type="ECO:0000256" key="13">
    <source>
        <dbReference type="RuleBase" id="RU003848"/>
    </source>
</evidence>
<keyword evidence="5 12" id="KW-0375">Hydrogen ion transport</keyword>
<comment type="subunit">
    <text evidence="12">F-type ATPases have 2 components, F(1) - the catalytic core - and F(0) - the membrane proton channel. F(1) has five subunits: alpha(3), beta(3), gamma(1), delta(1), epsilon(1). F(0) has three main subunits: a(1), b(2) and c(10-14). The alpha and beta chains form an alternating ring which encloses part of the gamma chain. F(1) is attached to F(0) by a central stalk formed by the gamma and epsilon chains, while a peripheral stalk is formed by the delta and b chains.</text>
</comment>
<dbReference type="GO" id="GO:0005886">
    <property type="term" value="C:plasma membrane"/>
    <property type="evidence" value="ECO:0007669"/>
    <property type="project" value="UniProtKB-SubCell"/>
</dbReference>
<dbReference type="CDD" id="cd06503">
    <property type="entry name" value="ATP-synt_Fo_b"/>
    <property type="match status" value="1"/>
</dbReference>
<gene>
    <name evidence="12" type="primary">atpF</name>
    <name evidence="14" type="ORF">A3B37_02415</name>
</gene>
<keyword evidence="12" id="KW-1003">Cell membrane</keyword>
<dbReference type="GO" id="GO:0012505">
    <property type="term" value="C:endomembrane system"/>
    <property type="evidence" value="ECO:0007669"/>
    <property type="project" value="UniProtKB-SubCell"/>
</dbReference>
<keyword evidence="9 12" id="KW-0066">ATP synthesis</keyword>
<evidence type="ECO:0000256" key="6">
    <source>
        <dbReference type="ARBA" id="ARBA00022989"/>
    </source>
</evidence>
<evidence type="ECO:0000313" key="14">
    <source>
        <dbReference type="EMBL" id="OHA09393.1"/>
    </source>
</evidence>
<comment type="similarity">
    <text evidence="1 12 13">Belongs to the ATPase B chain family.</text>
</comment>
<dbReference type="InterPro" id="IPR002146">
    <property type="entry name" value="ATP_synth_b/b'su_bac/chlpt"/>
</dbReference>
<dbReference type="PANTHER" id="PTHR33445">
    <property type="entry name" value="ATP SYNTHASE SUBUNIT B', CHLOROPLASTIC"/>
    <property type="match status" value="1"/>
</dbReference>
<comment type="subcellular location">
    <subcellularLocation>
        <location evidence="12">Cell membrane</location>
        <topology evidence="12">Single-pass membrane protein</topology>
    </subcellularLocation>
    <subcellularLocation>
        <location evidence="11">Endomembrane system</location>
        <topology evidence="11">Single-pass membrane protein</topology>
    </subcellularLocation>
</comment>
<name>A0A1G2LCN2_9BACT</name>
<evidence type="ECO:0000256" key="1">
    <source>
        <dbReference type="ARBA" id="ARBA00005513"/>
    </source>
</evidence>
<dbReference type="Proteomes" id="UP000176705">
    <property type="component" value="Unassembled WGS sequence"/>
</dbReference>
<evidence type="ECO:0000256" key="10">
    <source>
        <dbReference type="ARBA" id="ARBA00025198"/>
    </source>
</evidence>
<comment type="function">
    <text evidence="10 12">F(1)F(0) ATP synthase produces ATP from ADP in the presence of a proton or sodium gradient. F-type ATPases consist of two structural domains, F(1) containing the extramembraneous catalytic core and F(0) containing the membrane proton channel, linked together by a central stalk and a peripheral stalk. During catalysis, ATP synthesis in the catalytic domain of F(1) is coupled via a rotary mechanism of the central stalk subunits to proton translocation.</text>
</comment>
<dbReference type="GO" id="GO:0046933">
    <property type="term" value="F:proton-transporting ATP synthase activity, rotational mechanism"/>
    <property type="evidence" value="ECO:0007669"/>
    <property type="project" value="UniProtKB-UniRule"/>
</dbReference>
<dbReference type="InterPro" id="IPR050059">
    <property type="entry name" value="ATP_synthase_B_chain"/>
</dbReference>
<evidence type="ECO:0000256" key="8">
    <source>
        <dbReference type="ARBA" id="ARBA00023136"/>
    </source>
</evidence>
<evidence type="ECO:0000256" key="2">
    <source>
        <dbReference type="ARBA" id="ARBA00022448"/>
    </source>
</evidence>
<proteinExistence type="inferred from homology"/>
<dbReference type="Pfam" id="PF00430">
    <property type="entry name" value="ATP-synt_B"/>
    <property type="match status" value="1"/>
</dbReference>
<evidence type="ECO:0000256" key="4">
    <source>
        <dbReference type="ARBA" id="ARBA00022692"/>
    </source>
</evidence>
<sequence>MADLFHQLGIDWRLLLAQGVNFFVVLAVLTALVYRPLLRLLAERRARIEFGLKGAAEAERRLKEIDMERTARIAAADREAVAIVGEAEQTARHRVEAIVDDANQKSEDILKNAASTAEHQRLQALDALAGEAHELIRAAIGKTVELDPKTIDEKLIHDALTAVRR</sequence>
<evidence type="ECO:0000256" key="9">
    <source>
        <dbReference type="ARBA" id="ARBA00023310"/>
    </source>
</evidence>
<feature type="transmembrane region" description="Helical" evidence="12">
    <location>
        <begin position="12"/>
        <end position="34"/>
    </location>
</feature>
<keyword evidence="6 12" id="KW-1133">Transmembrane helix</keyword>
<evidence type="ECO:0000256" key="5">
    <source>
        <dbReference type="ARBA" id="ARBA00022781"/>
    </source>
</evidence>
<dbReference type="AlphaFoldDB" id="A0A1G2LCN2"/>
<keyword evidence="2 12" id="KW-0813">Transport</keyword>
<organism evidence="14 15">
    <name type="scientific">Candidatus Sungbacteria bacterium RIFCSPLOWO2_01_FULL_59_16</name>
    <dbReference type="NCBI Taxonomy" id="1802280"/>
    <lineage>
        <taxon>Bacteria</taxon>
        <taxon>Candidatus Sungiibacteriota</taxon>
    </lineage>
</organism>
<comment type="function">
    <text evidence="12">Component of the F(0) channel, it forms part of the peripheral stalk, linking F(1) to F(0).</text>
</comment>
<dbReference type="GO" id="GO:0045259">
    <property type="term" value="C:proton-transporting ATP synthase complex"/>
    <property type="evidence" value="ECO:0007669"/>
    <property type="project" value="UniProtKB-KW"/>
</dbReference>
<dbReference type="EMBL" id="MHQS01000003">
    <property type="protein sequence ID" value="OHA09393.1"/>
    <property type="molecule type" value="Genomic_DNA"/>
</dbReference>
<comment type="caution">
    <text evidence="14">The sequence shown here is derived from an EMBL/GenBank/DDBJ whole genome shotgun (WGS) entry which is preliminary data.</text>
</comment>
<keyword evidence="8 12" id="KW-0472">Membrane</keyword>
<dbReference type="PANTHER" id="PTHR33445:SF1">
    <property type="entry name" value="ATP SYNTHASE SUBUNIT B"/>
    <property type="match status" value="1"/>
</dbReference>
<evidence type="ECO:0000313" key="15">
    <source>
        <dbReference type="Proteomes" id="UP000176705"/>
    </source>
</evidence>
<evidence type="ECO:0000256" key="7">
    <source>
        <dbReference type="ARBA" id="ARBA00023065"/>
    </source>
</evidence>
<evidence type="ECO:0000256" key="11">
    <source>
        <dbReference type="ARBA" id="ARBA00037847"/>
    </source>
</evidence>
<evidence type="ECO:0000256" key="12">
    <source>
        <dbReference type="HAMAP-Rule" id="MF_01398"/>
    </source>
</evidence>
<reference evidence="14 15" key="1">
    <citation type="journal article" date="2016" name="Nat. Commun.">
        <title>Thousands of microbial genomes shed light on interconnected biogeochemical processes in an aquifer system.</title>
        <authorList>
            <person name="Anantharaman K."/>
            <person name="Brown C.T."/>
            <person name="Hug L.A."/>
            <person name="Sharon I."/>
            <person name="Castelle C.J."/>
            <person name="Probst A.J."/>
            <person name="Thomas B.C."/>
            <person name="Singh A."/>
            <person name="Wilkins M.J."/>
            <person name="Karaoz U."/>
            <person name="Brodie E.L."/>
            <person name="Williams K.H."/>
            <person name="Hubbard S.S."/>
            <person name="Banfield J.F."/>
        </authorList>
    </citation>
    <scope>NUCLEOTIDE SEQUENCE [LARGE SCALE GENOMIC DNA]</scope>
</reference>
<evidence type="ECO:0000256" key="3">
    <source>
        <dbReference type="ARBA" id="ARBA00022547"/>
    </source>
</evidence>
<keyword evidence="3 12" id="KW-0138">CF(0)</keyword>
<keyword evidence="7 12" id="KW-0406">Ion transport</keyword>
<protein>
    <recommendedName>
        <fullName evidence="12">ATP synthase subunit b</fullName>
    </recommendedName>
    <alternativeName>
        <fullName evidence="12">ATP synthase F(0) sector subunit b</fullName>
    </alternativeName>
    <alternativeName>
        <fullName evidence="12">ATPase subunit I</fullName>
    </alternativeName>
    <alternativeName>
        <fullName evidence="12">F-type ATPase subunit b</fullName>
        <shortName evidence="12">F-ATPase subunit b</shortName>
    </alternativeName>
</protein>
<keyword evidence="4 12" id="KW-0812">Transmembrane</keyword>